<accession>A0A919BIV5</accession>
<dbReference type="EMBL" id="BNBE01000001">
    <property type="protein sequence ID" value="GHF94446.1"/>
    <property type="molecule type" value="Genomic_DNA"/>
</dbReference>
<evidence type="ECO:0008006" key="4">
    <source>
        <dbReference type="Google" id="ProtNLM"/>
    </source>
</evidence>
<evidence type="ECO:0000313" key="2">
    <source>
        <dbReference type="EMBL" id="GHF94446.1"/>
    </source>
</evidence>
<gene>
    <name evidence="2" type="ORF">GCM10017667_25670</name>
</gene>
<dbReference type="AlphaFoldDB" id="A0A919BIV5"/>
<feature type="region of interest" description="Disordered" evidence="1">
    <location>
        <begin position="1"/>
        <end position="48"/>
    </location>
</feature>
<evidence type="ECO:0000256" key="1">
    <source>
        <dbReference type="SAM" id="MobiDB-lite"/>
    </source>
</evidence>
<evidence type="ECO:0000313" key="3">
    <source>
        <dbReference type="Proteomes" id="UP000632849"/>
    </source>
</evidence>
<dbReference type="Proteomes" id="UP000632849">
    <property type="component" value="Unassembled WGS sequence"/>
</dbReference>
<feature type="compositionally biased region" description="Pro residues" evidence="1">
    <location>
        <begin position="16"/>
        <end position="28"/>
    </location>
</feature>
<reference evidence="2" key="2">
    <citation type="submission" date="2020-09" db="EMBL/GenBank/DDBJ databases">
        <authorList>
            <person name="Sun Q."/>
            <person name="Ohkuma M."/>
        </authorList>
    </citation>
    <scope>NUCLEOTIDE SEQUENCE</scope>
    <source>
        <strain evidence="2">JCM 4122</strain>
    </source>
</reference>
<protein>
    <recommendedName>
        <fullName evidence="4">Redoxin domain-containing protein</fullName>
    </recommendedName>
</protein>
<name>A0A919BIV5_STRFL</name>
<proteinExistence type="predicted"/>
<sequence length="84" mass="9122">MICPHASCPHATARPAPRPPRDTPAPPTRPHRSTRTPVTAAARKRARVRAPELIGKGGWLNAGGDDLPLADPRGKVLVLDFWIY</sequence>
<comment type="caution">
    <text evidence="2">The sequence shown here is derived from an EMBL/GenBank/DDBJ whole genome shotgun (WGS) entry which is preliminary data.</text>
</comment>
<organism evidence="2 3">
    <name type="scientific">Streptomyces filamentosus</name>
    <name type="common">Streptomyces roseosporus</name>
    <dbReference type="NCBI Taxonomy" id="67294"/>
    <lineage>
        <taxon>Bacteria</taxon>
        <taxon>Bacillati</taxon>
        <taxon>Actinomycetota</taxon>
        <taxon>Actinomycetes</taxon>
        <taxon>Kitasatosporales</taxon>
        <taxon>Streptomycetaceae</taxon>
        <taxon>Streptomyces</taxon>
    </lineage>
</organism>
<reference evidence="2" key="1">
    <citation type="journal article" date="2014" name="Int. J. Syst. Evol. Microbiol.">
        <title>Complete genome sequence of Corynebacterium casei LMG S-19264T (=DSM 44701T), isolated from a smear-ripened cheese.</title>
        <authorList>
            <consortium name="US DOE Joint Genome Institute (JGI-PGF)"/>
            <person name="Walter F."/>
            <person name="Albersmeier A."/>
            <person name="Kalinowski J."/>
            <person name="Ruckert C."/>
        </authorList>
    </citation>
    <scope>NUCLEOTIDE SEQUENCE</scope>
    <source>
        <strain evidence="2">JCM 4122</strain>
    </source>
</reference>
<keyword evidence="3" id="KW-1185">Reference proteome</keyword>